<dbReference type="AlphaFoldDB" id="A0A552UAI1"/>
<dbReference type="NCBIfam" id="TIGR03344">
    <property type="entry name" value="VI_effect_Hcp1"/>
    <property type="match status" value="1"/>
</dbReference>
<dbReference type="EMBL" id="VJWA01000002">
    <property type="protein sequence ID" value="TRW15230.1"/>
    <property type="molecule type" value="Genomic_DNA"/>
</dbReference>
<dbReference type="Pfam" id="PF05638">
    <property type="entry name" value="T6SS_HCP"/>
    <property type="match status" value="1"/>
</dbReference>
<evidence type="ECO:0000313" key="2">
    <source>
        <dbReference type="Proteomes" id="UP000317894"/>
    </source>
</evidence>
<dbReference type="InterPro" id="IPR052947">
    <property type="entry name" value="T6SS_Hcp1_domain"/>
</dbReference>
<sequence length="159" mass="16869">MPTYLKLTGTKQGWIKGGSIQKGREGQIEVHSLDHGIARPDPAALVATGRLGHGAFRVTKRIDKASPPLYAALVGNELMSDCLVNFWLPNPKGSASGGAEVLAYTIRLSDAVVTAIALTLADAAAPDADKRIATETISLAYKSIEWTWTDGNIIANATR</sequence>
<evidence type="ECO:0000313" key="1">
    <source>
        <dbReference type="EMBL" id="TRW15230.1"/>
    </source>
</evidence>
<dbReference type="OrthoDB" id="5146053at2"/>
<name>A0A552UAI1_9SPHN</name>
<reference evidence="1 2" key="1">
    <citation type="submission" date="2019-07" db="EMBL/GenBank/DDBJ databases">
        <title>Novel species isolated from glacier.</title>
        <authorList>
            <person name="Liu Q."/>
            <person name="Xin Y.-H."/>
        </authorList>
    </citation>
    <scope>NUCLEOTIDE SEQUENCE [LARGE SCALE GENOMIC DNA]</scope>
    <source>
        <strain evidence="1 2">LB1R16</strain>
    </source>
</reference>
<dbReference type="PANTHER" id="PTHR34319">
    <property type="entry name" value="MAJOR EXPORTED PROTEIN"/>
    <property type="match status" value="1"/>
</dbReference>
<dbReference type="PANTHER" id="PTHR34319:SF7">
    <property type="entry name" value="HNH ENDONUCLEASE DOMAIN-CONTAINING PROTEIN"/>
    <property type="match status" value="1"/>
</dbReference>
<keyword evidence="2" id="KW-1185">Reference proteome</keyword>
<dbReference type="SUPFAM" id="SSF141452">
    <property type="entry name" value="Hcp1-like"/>
    <property type="match status" value="1"/>
</dbReference>
<proteinExistence type="predicted"/>
<dbReference type="Proteomes" id="UP000317894">
    <property type="component" value="Unassembled WGS sequence"/>
</dbReference>
<dbReference type="RefSeq" id="WP_144335398.1">
    <property type="nucleotide sequence ID" value="NZ_VJWA01000002.1"/>
</dbReference>
<dbReference type="InterPro" id="IPR036624">
    <property type="entry name" value="Hcp1-lik_sf"/>
</dbReference>
<organism evidence="1 2">
    <name type="scientific">Glacieibacterium frigidum</name>
    <dbReference type="NCBI Taxonomy" id="2593303"/>
    <lineage>
        <taxon>Bacteria</taxon>
        <taxon>Pseudomonadati</taxon>
        <taxon>Pseudomonadota</taxon>
        <taxon>Alphaproteobacteria</taxon>
        <taxon>Sphingomonadales</taxon>
        <taxon>Sphingosinicellaceae</taxon>
        <taxon>Glacieibacterium</taxon>
    </lineage>
</organism>
<protein>
    <submittedName>
        <fullName evidence="1">Type VI secretion system tube protein Hcp</fullName>
    </submittedName>
</protein>
<gene>
    <name evidence="1" type="primary">hcp</name>
    <name evidence="1" type="ORF">FMM06_16515</name>
</gene>
<dbReference type="InterPro" id="IPR008514">
    <property type="entry name" value="T6SS_Hcp"/>
</dbReference>
<comment type="caution">
    <text evidence="1">The sequence shown here is derived from an EMBL/GenBank/DDBJ whole genome shotgun (WGS) entry which is preliminary data.</text>
</comment>
<accession>A0A552UAI1</accession>
<dbReference type="Gene3D" id="2.30.110.20">
    <property type="entry name" value="Hcp1-like"/>
    <property type="match status" value="1"/>
</dbReference>